<comment type="caution">
    <text evidence="8">The sequence shown here is derived from an EMBL/GenBank/DDBJ whole genome shotgun (WGS) entry which is preliminary data.</text>
</comment>
<evidence type="ECO:0000256" key="4">
    <source>
        <dbReference type="ARBA" id="ARBA00023004"/>
    </source>
</evidence>
<evidence type="ECO:0000313" key="9">
    <source>
        <dbReference type="Proteomes" id="UP000294914"/>
    </source>
</evidence>
<proteinExistence type="predicted"/>
<evidence type="ECO:0000259" key="7">
    <source>
        <dbReference type="PROSITE" id="PS51379"/>
    </source>
</evidence>
<dbReference type="InterPro" id="IPR012257">
    <property type="entry name" value="Glc_ox_4Fe-4S"/>
</dbReference>
<dbReference type="Pfam" id="PF02754">
    <property type="entry name" value="CCG"/>
    <property type="match status" value="2"/>
</dbReference>
<evidence type="ECO:0000256" key="6">
    <source>
        <dbReference type="PIRNR" id="PIRNR000139"/>
    </source>
</evidence>
<keyword evidence="5 6" id="KW-0411">Iron-sulfur</keyword>
<dbReference type="AlphaFoldDB" id="A0A4R8J1F9"/>
<dbReference type="GO" id="GO:0051539">
    <property type="term" value="F:4 iron, 4 sulfur cluster binding"/>
    <property type="evidence" value="ECO:0007669"/>
    <property type="project" value="UniProtKB-UniRule"/>
</dbReference>
<dbReference type="PIRSF" id="PIRSF000139">
    <property type="entry name" value="Glc_ox_4Fe-4S"/>
    <property type="match status" value="1"/>
</dbReference>
<evidence type="ECO:0000256" key="1">
    <source>
        <dbReference type="ARBA" id="ARBA00022485"/>
    </source>
</evidence>
<comment type="catalytic activity">
    <reaction evidence="6">
        <text>(R)-lactate + A = pyruvate + AH2</text>
        <dbReference type="Rhea" id="RHEA:15089"/>
        <dbReference type="ChEBI" id="CHEBI:13193"/>
        <dbReference type="ChEBI" id="CHEBI:15361"/>
        <dbReference type="ChEBI" id="CHEBI:16004"/>
        <dbReference type="ChEBI" id="CHEBI:17499"/>
    </reaction>
</comment>
<gene>
    <name evidence="8" type="ORF">EDC23_0022</name>
</gene>
<dbReference type="PROSITE" id="PS00198">
    <property type="entry name" value="4FE4S_FER_1"/>
    <property type="match status" value="1"/>
</dbReference>
<dbReference type="GO" id="GO:0046872">
    <property type="term" value="F:metal ion binding"/>
    <property type="evidence" value="ECO:0007669"/>
    <property type="project" value="UniProtKB-UniRule"/>
</dbReference>
<feature type="domain" description="4Fe-4S ferredoxin-type" evidence="7">
    <location>
        <begin position="85"/>
        <end position="108"/>
    </location>
</feature>
<dbReference type="Gene3D" id="1.10.1060.10">
    <property type="entry name" value="Alpha-helical ferredoxin"/>
    <property type="match status" value="1"/>
</dbReference>
<evidence type="ECO:0000256" key="5">
    <source>
        <dbReference type="ARBA" id="ARBA00023014"/>
    </source>
</evidence>
<dbReference type="Proteomes" id="UP000294914">
    <property type="component" value="Unassembled WGS sequence"/>
</dbReference>
<keyword evidence="6" id="KW-0249">Electron transport</keyword>
<dbReference type="GO" id="GO:0019154">
    <property type="term" value="F:glycolate dehydrogenase activity"/>
    <property type="evidence" value="ECO:0007669"/>
    <property type="project" value="UniProtKB-EC"/>
</dbReference>
<sequence>MKVELSERYQDTVLGREAENLLLPCVQCGQCTFTCPTFRLLDDEWDGPRGRIYLIKQYLEEVEPSQDYLPPAYTLKTLEGKTIGENLKIHLDRCLTCRSCETSCPQGVGYGRLLDIGRELVEKNVPRPLKEKITRKMIRSILLHRFRFTVLLRAGQFFRTFLPASMKETIPVRRKAGEWPDRPHQRRMVIWQGCVQPALAPDINAAASRVLDRFGIRIIPAGEGCCGAVSQHMGATEEARELMRRNIDNLWSHIESGAEAIVLTASGCGMQFREYGDMLQDDPEYCDKAKRITDMTKDIAEVVEEEWPDYIKLSEQGDVKRIAFQSSCSLQHGEKLNGVVEKLLKRAGFKLVPVAYSFMCCGSAGTYSILQRGIAKSLRFQKLKTLLASRPESIATANIGCLTHLSAVSPVAVNHWIELLDEKLPSRKDSVISEE</sequence>
<comment type="cofactor">
    <cofactor evidence="6">
        <name>[4Fe-4S] cluster</name>
        <dbReference type="ChEBI" id="CHEBI:49883"/>
    </cofactor>
    <text evidence="6">Binds 2 [4Fe-4S] clusters.</text>
</comment>
<evidence type="ECO:0000313" key="8">
    <source>
        <dbReference type="EMBL" id="TDY03653.1"/>
    </source>
</evidence>
<keyword evidence="6" id="KW-0813">Transport</keyword>
<dbReference type="SUPFAM" id="SSF46548">
    <property type="entry name" value="alpha-helical ferredoxin"/>
    <property type="match status" value="1"/>
</dbReference>
<dbReference type="InterPro" id="IPR009051">
    <property type="entry name" value="Helical_ferredxn"/>
</dbReference>
<keyword evidence="2 6" id="KW-0479">Metal-binding</keyword>
<dbReference type="PANTHER" id="PTHR32479:SF17">
    <property type="entry name" value="GLYCOLATE OXIDASE IRON-SULFUR SUBUNIT"/>
    <property type="match status" value="1"/>
</dbReference>
<comment type="function">
    <text evidence="6">Component of a complex that catalyzes the oxidation of glycolate to glyoxylate.</text>
</comment>
<dbReference type="EMBL" id="SOQX01000001">
    <property type="protein sequence ID" value="TDY03653.1"/>
    <property type="molecule type" value="Genomic_DNA"/>
</dbReference>
<keyword evidence="3" id="KW-0677">Repeat</keyword>
<dbReference type="InterPro" id="IPR017900">
    <property type="entry name" value="4Fe4S_Fe_S_CS"/>
</dbReference>
<feature type="domain" description="4Fe-4S ferredoxin-type" evidence="7">
    <location>
        <begin position="15"/>
        <end position="46"/>
    </location>
</feature>
<name>A0A4R8J1F9_9GAMM</name>
<accession>A0A4R8J1F9</accession>
<dbReference type="OrthoDB" id="9811557at2"/>
<dbReference type="NCBIfam" id="NF008434">
    <property type="entry name" value="PRK11274.1"/>
    <property type="match status" value="1"/>
</dbReference>
<dbReference type="Pfam" id="PF13183">
    <property type="entry name" value="Fer4_8"/>
    <property type="match status" value="1"/>
</dbReference>
<keyword evidence="4 6" id="KW-0408">Iron</keyword>
<organism evidence="8 9">
    <name type="scientific">Thiohalophilus thiocyanatoxydans</name>
    <dbReference type="NCBI Taxonomy" id="381308"/>
    <lineage>
        <taxon>Bacteria</taxon>
        <taxon>Pseudomonadati</taxon>
        <taxon>Pseudomonadota</taxon>
        <taxon>Gammaproteobacteria</taxon>
        <taxon>Thiohalomonadales</taxon>
        <taxon>Thiohalophilaceae</taxon>
        <taxon>Thiohalophilus</taxon>
    </lineage>
</organism>
<dbReference type="PROSITE" id="PS51379">
    <property type="entry name" value="4FE4S_FER_2"/>
    <property type="match status" value="2"/>
</dbReference>
<dbReference type="InterPro" id="IPR004017">
    <property type="entry name" value="Cys_rich_dom"/>
</dbReference>
<dbReference type="InterPro" id="IPR017896">
    <property type="entry name" value="4Fe4S_Fe-S-bd"/>
</dbReference>
<keyword evidence="1 6" id="KW-0004">4Fe-4S</keyword>
<protein>
    <recommendedName>
        <fullName evidence="6">Glycolate oxidase iron-sulfur subunit</fullName>
        <ecNumber evidence="6">1.1.99.14</ecNumber>
    </recommendedName>
</protein>
<dbReference type="EC" id="1.1.99.14" evidence="6"/>
<evidence type="ECO:0000256" key="3">
    <source>
        <dbReference type="ARBA" id="ARBA00022737"/>
    </source>
</evidence>
<dbReference type="PANTHER" id="PTHR32479">
    <property type="entry name" value="GLYCOLATE OXIDASE IRON-SULFUR SUBUNIT"/>
    <property type="match status" value="1"/>
</dbReference>
<reference evidence="8 9" key="1">
    <citation type="submission" date="2019-03" db="EMBL/GenBank/DDBJ databases">
        <title>Genomic Encyclopedia of Type Strains, Phase IV (KMG-IV): sequencing the most valuable type-strain genomes for metagenomic binning, comparative biology and taxonomic classification.</title>
        <authorList>
            <person name="Goeker M."/>
        </authorList>
    </citation>
    <scope>NUCLEOTIDE SEQUENCE [LARGE SCALE GENOMIC DNA]</scope>
    <source>
        <strain evidence="8 9">DSM 16326</strain>
    </source>
</reference>
<keyword evidence="9" id="KW-1185">Reference proteome</keyword>
<evidence type="ECO:0000256" key="2">
    <source>
        <dbReference type="ARBA" id="ARBA00022723"/>
    </source>
</evidence>
<comment type="catalytic activity">
    <reaction evidence="6">
        <text>glycolate + A = glyoxylate + AH2</text>
        <dbReference type="Rhea" id="RHEA:21264"/>
        <dbReference type="ChEBI" id="CHEBI:13193"/>
        <dbReference type="ChEBI" id="CHEBI:17499"/>
        <dbReference type="ChEBI" id="CHEBI:29805"/>
        <dbReference type="ChEBI" id="CHEBI:36655"/>
        <dbReference type="EC" id="1.1.99.14"/>
    </reaction>
</comment>
<dbReference type="RefSeq" id="WP_134080245.1">
    <property type="nucleotide sequence ID" value="NZ_SOQX01000001.1"/>
</dbReference>